<keyword evidence="2" id="KW-1185">Reference proteome</keyword>
<dbReference type="EMBL" id="VSRR010055497">
    <property type="protein sequence ID" value="MPC80947.1"/>
    <property type="molecule type" value="Genomic_DNA"/>
</dbReference>
<evidence type="ECO:0000313" key="2">
    <source>
        <dbReference type="Proteomes" id="UP000324222"/>
    </source>
</evidence>
<accession>A0A5B7IHB8</accession>
<evidence type="ECO:0000313" key="1">
    <source>
        <dbReference type="EMBL" id="MPC80947.1"/>
    </source>
</evidence>
<proteinExistence type="predicted"/>
<dbReference type="Proteomes" id="UP000324222">
    <property type="component" value="Unassembled WGS sequence"/>
</dbReference>
<organism evidence="1 2">
    <name type="scientific">Portunus trituberculatus</name>
    <name type="common">Swimming crab</name>
    <name type="synonym">Neptunus trituberculatus</name>
    <dbReference type="NCBI Taxonomy" id="210409"/>
    <lineage>
        <taxon>Eukaryota</taxon>
        <taxon>Metazoa</taxon>
        <taxon>Ecdysozoa</taxon>
        <taxon>Arthropoda</taxon>
        <taxon>Crustacea</taxon>
        <taxon>Multicrustacea</taxon>
        <taxon>Malacostraca</taxon>
        <taxon>Eumalacostraca</taxon>
        <taxon>Eucarida</taxon>
        <taxon>Decapoda</taxon>
        <taxon>Pleocyemata</taxon>
        <taxon>Brachyura</taxon>
        <taxon>Eubrachyura</taxon>
        <taxon>Portunoidea</taxon>
        <taxon>Portunidae</taxon>
        <taxon>Portuninae</taxon>
        <taxon>Portunus</taxon>
    </lineage>
</organism>
<protein>
    <submittedName>
        <fullName evidence="1">Uncharacterized protein</fullName>
    </submittedName>
</protein>
<sequence length="147" mass="15971">MQVAASITTTTHQSSAIPWRPGGPRWPLVYLWSPPGTQYRLEGVGGRMAVGCGTASPTNIRDNLCGVPFSADQRRDAPRVMAPSSSSEQSCRGQHIVDRYVLKEGVVVPNSLTSSASLARQTHLHHAVLILIHLYFFVVHEVAATAR</sequence>
<name>A0A5B7IHB8_PORTR</name>
<dbReference type="AlphaFoldDB" id="A0A5B7IHB8"/>
<gene>
    <name evidence="1" type="ORF">E2C01_075545</name>
</gene>
<reference evidence="1 2" key="1">
    <citation type="submission" date="2019-05" db="EMBL/GenBank/DDBJ databases">
        <title>Another draft genome of Portunus trituberculatus and its Hox gene families provides insights of decapod evolution.</title>
        <authorList>
            <person name="Jeong J.-H."/>
            <person name="Song I."/>
            <person name="Kim S."/>
            <person name="Choi T."/>
            <person name="Kim D."/>
            <person name="Ryu S."/>
            <person name="Kim W."/>
        </authorList>
    </citation>
    <scope>NUCLEOTIDE SEQUENCE [LARGE SCALE GENOMIC DNA]</scope>
    <source>
        <tissue evidence="1">Muscle</tissue>
    </source>
</reference>
<comment type="caution">
    <text evidence="1">The sequence shown here is derived from an EMBL/GenBank/DDBJ whole genome shotgun (WGS) entry which is preliminary data.</text>
</comment>